<evidence type="ECO:0000313" key="6">
    <source>
        <dbReference type="EnsemblMetazoa" id="XP_031776943"/>
    </source>
</evidence>
<dbReference type="SUPFAM" id="SSF50729">
    <property type="entry name" value="PH domain-like"/>
    <property type="match status" value="1"/>
</dbReference>
<dbReference type="Gene3D" id="2.30.29.30">
    <property type="entry name" value="Pleckstrin-homology domain (PH domain)/Phosphotyrosine-binding domain (PTB)"/>
    <property type="match status" value="1"/>
</dbReference>
<keyword evidence="7" id="KW-1185">Reference proteome</keyword>
<dbReference type="FunCoup" id="A0A7M7PZ76">
    <property type="interactions" value="1536"/>
</dbReference>
<dbReference type="InterPro" id="IPR033961">
    <property type="entry name" value="Exo84"/>
</dbReference>
<dbReference type="RefSeq" id="XP_032457233.1">
    <property type="nucleotide sequence ID" value="XM_032601342.1"/>
</dbReference>
<evidence type="ECO:0000256" key="4">
    <source>
        <dbReference type="ARBA" id="ARBA00022927"/>
    </source>
</evidence>
<dbReference type="SUPFAM" id="SSF74788">
    <property type="entry name" value="Cullin repeat-like"/>
    <property type="match status" value="1"/>
</dbReference>
<feature type="domain" description="Exocyst component Exo84 C-terminal" evidence="5">
    <location>
        <begin position="302"/>
        <end position="508"/>
    </location>
</feature>
<evidence type="ECO:0000313" key="7">
    <source>
        <dbReference type="Proteomes" id="UP000002358"/>
    </source>
</evidence>
<dbReference type="InterPro" id="IPR016159">
    <property type="entry name" value="Cullin_repeat-like_dom_sf"/>
</dbReference>
<dbReference type="PANTHER" id="PTHR21426">
    <property type="entry name" value="EXOCYST COMPLEX COMPONENT 8"/>
    <property type="match status" value="1"/>
</dbReference>
<comment type="similarity">
    <text evidence="1">Belongs to the EXO84 family.</text>
</comment>
<reference evidence="6" key="1">
    <citation type="submission" date="2021-01" db="UniProtKB">
        <authorList>
            <consortium name="EnsemblMetazoa"/>
        </authorList>
    </citation>
    <scope>IDENTIFICATION</scope>
</reference>
<dbReference type="GO" id="GO:0000145">
    <property type="term" value="C:exocyst"/>
    <property type="evidence" value="ECO:0007669"/>
    <property type="project" value="InterPro"/>
</dbReference>
<keyword evidence="3" id="KW-0268">Exocytosis</keyword>
<dbReference type="RefSeq" id="XP_031776941.1">
    <property type="nucleotide sequence ID" value="XM_031921081.2"/>
</dbReference>
<keyword evidence="4" id="KW-0653">Protein transport</keyword>
<dbReference type="Proteomes" id="UP000002358">
    <property type="component" value="Unassembled WGS sequence"/>
</dbReference>
<dbReference type="EnsemblMetazoa" id="XM_031921083">
    <property type="protein sequence ID" value="XP_031776943"/>
    <property type="gene ID" value="LOC100116911"/>
</dbReference>
<dbReference type="InterPro" id="IPR042561">
    <property type="entry name" value="Exo84_C_1"/>
</dbReference>
<dbReference type="GeneID" id="100116911"/>
<dbReference type="PANTHER" id="PTHR21426:SF12">
    <property type="entry name" value="EXOCYST COMPLEX COMPONENT 8"/>
    <property type="match status" value="1"/>
</dbReference>
<dbReference type="InterPro" id="IPR042560">
    <property type="entry name" value="Exo84_C_2"/>
</dbReference>
<evidence type="ECO:0000259" key="5">
    <source>
        <dbReference type="Pfam" id="PF16528"/>
    </source>
</evidence>
<dbReference type="Pfam" id="PF16528">
    <property type="entry name" value="Exo84_C"/>
    <property type="match status" value="1"/>
</dbReference>
<keyword evidence="2" id="KW-0813">Transport</keyword>
<dbReference type="Pfam" id="PF08700">
    <property type="entry name" value="VPS51_Exo84_N"/>
    <property type="match status" value="1"/>
</dbReference>
<dbReference type="Gene3D" id="1.20.58.1210">
    <property type="entry name" value="Exo84p, N-terminal helical domain"/>
    <property type="match status" value="1"/>
</dbReference>
<sequence length="708" mass="81331">MPYSFAKSFIEADFDAEKFVKDLSSQCVGAEELRQQRAKIQELSDTTSALLKHNVYQNYIQFIETAKEISHLESEMYQLSQLLSEQRSLLSVLATHRKAGIVLEEDEFLQNNVLDVHSKEKEAKQKLTKLLENVEGAASLVETPGRICLYEGSLLELDPLDGTPLKRIHAYLFNDILMISSWLSNSNKRGPPKFRMQVAYDLKSLAVINVKDLGSIKLALKLLAFPDTRIFQCPTATNKKEWLDKYDQAKKSRISQESSIIINQQQPIIYKQQLVSSSLVSSDSNIVCIENEIEFNEISPDWLLETTEDLDSYIAQRHFEDAYNLFYKAKAFIASNKTSRHLREMEIALNDRAYKLISVITKEMESSADAKSLQGGGLRSARRAVRLLIQLERTAKACQLYLRLCSAALKASIKRVKREGSTVAYVKQVSAIAFSNMAEVAREFLKNFPCYTSCSSALIVWSSNELRLLASHLIKQMFVPQVSLNTLVECIVLIRSHCEQLTQVGTDFYYQWDGHIRTSLSRTLKETGEKFMEAVKIRAAEDFLKPSYFQKPHNLRKILSELDYLGIPMPEYYIKNQYWISITNNTLTFSKMYIGLLEDCLNVATHELINTIEEVLFLVLRVQVHHLQTLLHTSELDRERQLVNDNAKYLYDVVITRTLELHEAVTGYRFTNLLSLQEQLRHESFRIERKLEPTPQTSIPKYSTTEYI</sequence>
<dbReference type="EnsemblMetazoa" id="XM_032601342">
    <property type="protein sequence ID" value="XP_032457233"/>
    <property type="gene ID" value="LOC100116911"/>
</dbReference>
<dbReference type="CDD" id="cd01226">
    <property type="entry name" value="PH_RalBD_exo84"/>
    <property type="match status" value="1"/>
</dbReference>
<dbReference type="InterPro" id="IPR032403">
    <property type="entry name" value="Exo84_C"/>
</dbReference>
<proteinExistence type="inferred from homology"/>
<dbReference type="GO" id="GO:0006887">
    <property type="term" value="P:exocytosis"/>
    <property type="evidence" value="ECO:0007669"/>
    <property type="project" value="UniProtKB-KW"/>
</dbReference>
<dbReference type="KEGG" id="nvi:100116911"/>
<dbReference type="OrthoDB" id="642193at2759"/>
<evidence type="ECO:0000256" key="2">
    <source>
        <dbReference type="ARBA" id="ARBA00022448"/>
    </source>
</evidence>
<evidence type="ECO:0000256" key="1">
    <source>
        <dbReference type="ARBA" id="ARBA00007210"/>
    </source>
</evidence>
<protein>
    <recommendedName>
        <fullName evidence="5">Exocyst component Exo84 C-terminal domain-containing protein</fullName>
    </recommendedName>
</protein>
<dbReference type="Gene3D" id="1.20.58.1220">
    <property type="entry name" value="Exo84p, C-terminal helical domain"/>
    <property type="match status" value="1"/>
</dbReference>
<dbReference type="InterPro" id="IPR011993">
    <property type="entry name" value="PH-like_dom_sf"/>
</dbReference>
<dbReference type="CTD" id="43163"/>
<name>A0A7M7PZ76_NASVI</name>
<dbReference type="InParanoid" id="A0A7M7PZ76"/>
<dbReference type="RefSeq" id="XP_031776943.1">
    <property type="nucleotide sequence ID" value="XM_031921083.2"/>
</dbReference>
<dbReference type="AlphaFoldDB" id="A0A7M7PZ76"/>
<evidence type="ECO:0000256" key="3">
    <source>
        <dbReference type="ARBA" id="ARBA00022483"/>
    </source>
</evidence>
<accession>A0A7M7PZ76</accession>
<dbReference type="EnsemblMetazoa" id="XM_031921075">
    <property type="protein sequence ID" value="XP_031776935"/>
    <property type="gene ID" value="LOC100116911"/>
</dbReference>
<dbReference type="GO" id="GO:0015031">
    <property type="term" value="P:protein transport"/>
    <property type="evidence" value="ECO:0007669"/>
    <property type="project" value="UniProtKB-KW"/>
</dbReference>
<dbReference type="GO" id="GO:0006893">
    <property type="term" value="P:Golgi to plasma membrane transport"/>
    <property type="evidence" value="ECO:0007669"/>
    <property type="project" value="TreeGrafter"/>
</dbReference>
<dbReference type="EnsemblMetazoa" id="XM_031921081">
    <property type="protein sequence ID" value="XP_031776941"/>
    <property type="gene ID" value="LOC100116911"/>
</dbReference>
<dbReference type="RefSeq" id="XP_031776935.1">
    <property type="nucleotide sequence ID" value="XM_031921075.2"/>
</dbReference>
<organism evidence="6 7">
    <name type="scientific">Nasonia vitripennis</name>
    <name type="common">Parasitic wasp</name>
    <dbReference type="NCBI Taxonomy" id="7425"/>
    <lineage>
        <taxon>Eukaryota</taxon>
        <taxon>Metazoa</taxon>
        <taxon>Ecdysozoa</taxon>
        <taxon>Arthropoda</taxon>
        <taxon>Hexapoda</taxon>
        <taxon>Insecta</taxon>
        <taxon>Pterygota</taxon>
        <taxon>Neoptera</taxon>
        <taxon>Endopterygota</taxon>
        <taxon>Hymenoptera</taxon>
        <taxon>Apocrita</taxon>
        <taxon>Proctotrupomorpha</taxon>
        <taxon>Chalcidoidea</taxon>
        <taxon>Pteromalidae</taxon>
        <taxon>Pteromalinae</taxon>
        <taxon>Nasonia</taxon>
    </lineage>
</organism>